<reference evidence="2 3" key="1">
    <citation type="submission" date="2015-07" db="EMBL/GenBank/DDBJ databases">
        <title>The genome of Eufriesea mexicana.</title>
        <authorList>
            <person name="Pan H."/>
            <person name="Kapheim K."/>
        </authorList>
    </citation>
    <scope>NUCLEOTIDE SEQUENCE [LARGE SCALE GENOMIC DNA]</scope>
    <source>
        <strain evidence="2">0111107269</strain>
        <tissue evidence="2">Whole body</tissue>
    </source>
</reference>
<accession>A0A310SCE2</accession>
<evidence type="ECO:0000313" key="2">
    <source>
        <dbReference type="EMBL" id="OAD54528.1"/>
    </source>
</evidence>
<proteinExistence type="predicted"/>
<sequence length="104" mass="11202">MATPDPVDPATLEIKTRSIEQTLHPLVKQAQTGPSSGPPEEDEVFIKLGDTVPIVITGIPKRPKMAKNLIPKVNTSWFKSGPVPEDLLGPNGKSNADPLGPTWR</sequence>
<feature type="region of interest" description="Disordered" evidence="1">
    <location>
        <begin position="81"/>
        <end position="104"/>
    </location>
</feature>
<evidence type="ECO:0000256" key="1">
    <source>
        <dbReference type="SAM" id="MobiDB-lite"/>
    </source>
</evidence>
<gene>
    <name evidence="2" type="ORF">WN48_06637</name>
</gene>
<dbReference type="EMBL" id="KQ764369">
    <property type="protein sequence ID" value="OAD54528.1"/>
    <property type="molecule type" value="Genomic_DNA"/>
</dbReference>
<dbReference type="Proteomes" id="UP000250275">
    <property type="component" value="Unassembled WGS sequence"/>
</dbReference>
<keyword evidence="3" id="KW-1185">Reference proteome</keyword>
<organism evidence="2 3">
    <name type="scientific">Eufriesea mexicana</name>
    <dbReference type="NCBI Taxonomy" id="516756"/>
    <lineage>
        <taxon>Eukaryota</taxon>
        <taxon>Metazoa</taxon>
        <taxon>Ecdysozoa</taxon>
        <taxon>Arthropoda</taxon>
        <taxon>Hexapoda</taxon>
        <taxon>Insecta</taxon>
        <taxon>Pterygota</taxon>
        <taxon>Neoptera</taxon>
        <taxon>Endopterygota</taxon>
        <taxon>Hymenoptera</taxon>
        <taxon>Apocrita</taxon>
        <taxon>Aculeata</taxon>
        <taxon>Apoidea</taxon>
        <taxon>Anthophila</taxon>
        <taxon>Apidae</taxon>
        <taxon>Eufriesea</taxon>
    </lineage>
</organism>
<protein>
    <submittedName>
        <fullName evidence="2">Uncharacterized protein</fullName>
    </submittedName>
</protein>
<name>A0A310SCE2_9HYME</name>
<evidence type="ECO:0000313" key="3">
    <source>
        <dbReference type="Proteomes" id="UP000250275"/>
    </source>
</evidence>
<dbReference type="AlphaFoldDB" id="A0A310SCE2"/>